<feature type="compositionally biased region" description="Polar residues" evidence="1">
    <location>
        <begin position="7"/>
        <end position="28"/>
    </location>
</feature>
<evidence type="ECO:0000256" key="1">
    <source>
        <dbReference type="SAM" id="MobiDB-lite"/>
    </source>
</evidence>
<dbReference type="AlphaFoldDB" id="A0A9P6M1W8"/>
<gene>
    <name evidence="2" type="ORF">BGZ65_005204</name>
</gene>
<feature type="region of interest" description="Disordered" evidence="1">
    <location>
        <begin position="266"/>
        <end position="293"/>
    </location>
</feature>
<dbReference type="Proteomes" id="UP000749646">
    <property type="component" value="Unassembled WGS sequence"/>
</dbReference>
<feature type="compositionally biased region" description="Basic and acidic residues" evidence="1">
    <location>
        <begin position="442"/>
        <end position="455"/>
    </location>
</feature>
<protein>
    <submittedName>
        <fullName evidence="2">Uncharacterized protein</fullName>
    </submittedName>
</protein>
<feature type="compositionally biased region" description="Polar residues" evidence="1">
    <location>
        <begin position="266"/>
        <end position="283"/>
    </location>
</feature>
<evidence type="ECO:0000313" key="2">
    <source>
        <dbReference type="EMBL" id="KAF9963207.1"/>
    </source>
</evidence>
<comment type="caution">
    <text evidence="2">The sequence shown here is derived from an EMBL/GenBank/DDBJ whole genome shotgun (WGS) entry which is preliminary data.</text>
</comment>
<feature type="compositionally biased region" description="Polar residues" evidence="1">
    <location>
        <begin position="168"/>
        <end position="179"/>
    </location>
</feature>
<proteinExistence type="predicted"/>
<feature type="region of interest" description="Disordered" evidence="1">
    <location>
        <begin position="125"/>
        <end position="198"/>
    </location>
</feature>
<sequence length="498" mass="54849">MPPGTQVRFTTTNQEDSLQRPSSTTQPTAAPVRGNAARRGSRLLSRTQPSTSPIIVSSDGSQTGHPSQSGGSILFEANDDTENQGSLARQWTGALDISSIDYSDLEVEDEKPSYSQLALALDAFSPEPSYPSTSNPLRRSARLRQTQGSAAEPSTPTQLSSYRRRQISSEPTSLSQLQPGQRLPSSPPSIGPIEDSPEHVSEYELAHDLDFDTSISFVEATPEDESHRGITEGAISIKEEGDHYYSNLIQREFKEQQAHTKNQYVVLSSESPPQSSIIDSSTPKYGKKPIKIPRRSTSRTPMILRSRVSKAVTKNLSTRKSGVGQDNRRERVLHVEIPSPLRKFRRMEITIQSTLTSNIPAEDDATNSHQTISEPTLARKRKSRAVDPVPSTPQTSDQEEQRGSSLVSSSQKGQVIDNPIAIGPGTSEIHQRETEGYTDGDPGGRDGRGDDDSRDVKRLKGIWRRHGLKWPFREVGEPFTPEPYSDGFIFGTALPLPR</sequence>
<feature type="compositionally biased region" description="Polar residues" evidence="1">
    <location>
        <begin position="403"/>
        <end position="413"/>
    </location>
</feature>
<feature type="region of interest" description="Disordered" evidence="1">
    <location>
        <begin position="360"/>
        <end position="455"/>
    </location>
</feature>
<evidence type="ECO:0000313" key="3">
    <source>
        <dbReference type="Proteomes" id="UP000749646"/>
    </source>
</evidence>
<accession>A0A9P6M1W8</accession>
<dbReference type="OrthoDB" id="2449570at2759"/>
<dbReference type="EMBL" id="JAAAHW010006313">
    <property type="protein sequence ID" value="KAF9963207.1"/>
    <property type="molecule type" value="Genomic_DNA"/>
</dbReference>
<feature type="compositionally biased region" description="Polar residues" evidence="1">
    <location>
        <begin position="130"/>
        <end position="161"/>
    </location>
</feature>
<feature type="region of interest" description="Disordered" evidence="1">
    <location>
        <begin position="1"/>
        <end position="93"/>
    </location>
</feature>
<organism evidence="2 3">
    <name type="scientific">Modicella reniformis</name>
    <dbReference type="NCBI Taxonomy" id="1440133"/>
    <lineage>
        <taxon>Eukaryota</taxon>
        <taxon>Fungi</taxon>
        <taxon>Fungi incertae sedis</taxon>
        <taxon>Mucoromycota</taxon>
        <taxon>Mortierellomycotina</taxon>
        <taxon>Mortierellomycetes</taxon>
        <taxon>Mortierellales</taxon>
        <taxon>Mortierellaceae</taxon>
        <taxon>Modicella</taxon>
    </lineage>
</organism>
<feature type="compositionally biased region" description="Polar residues" evidence="1">
    <location>
        <begin position="44"/>
        <end position="71"/>
    </location>
</feature>
<keyword evidence="3" id="KW-1185">Reference proteome</keyword>
<name>A0A9P6M1W8_9FUNG</name>
<reference evidence="2" key="1">
    <citation type="journal article" date="2020" name="Fungal Divers.">
        <title>Resolving the Mortierellaceae phylogeny through synthesis of multi-gene phylogenetics and phylogenomics.</title>
        <authorList>
            <person name="Vandepol N."/>
            <person name="Liber J."/>
            <person name="Desiro A."/>
            <person name="Na H."/>
            <person name="Kennedy M."/>
            <person name="Barry K."/>
            <person name="Grigoriev I.V."/>
            <person name="Miller A.N."/>
            <person name="O'Donnell K."/>
            <person name="Stajich J.E."/>
            <person name="Bonito G."/>
        </authorList>
    </citation>
    <scope>NUCLEOTIDE SEQUENCE</scope>
    <source>
        <strain evidence="2">MES-2147</strain>
    </source>
</reference>